<name>A0A2H0R9Z5_UNCKA</name>
<gene>
    <name evidence="1" type="primary">gatC</name>
    <name evidence="1" type="ORF">COV24_03220</name>
</gene>
<dbReference type="NCBIfam" id="TIGR00135">
    <property type="entry name" value="gatC"/>
    <property type="match status" value="1"/>
</dbReference>
<dbReference type="SUPFAM" id="SSF141000">
    <property type="entry name" value="Glu-tRNAGln amidotransferase C subunit"/>
    <property type="match status" value="1"/>
</dbReference>
<dbReference type="Pfam" id="PF02686">
    <property type="entry name" value="GatC"/>
    <property type="match status" value="1"/>
</dbReference>
<protein>
    <submittedName>
        <fullName evidence="1">Asp-tRNA(Asn)/Glu-tRNA(Gln) amidotransferase GatCAB subunit C</fullName>
    </submittedName>
</protein>
<dbReference type="Gene3D" id="1.10.20.60">
    <property type="entry name" value="Glu-tRNAGln amidotransferase C subunit, N-terminal domain"/>
    <property type="match status" value="1"/>
</dbReference>
<dbReference type="InterPro" id="IPR003837">
    <property type="entry name" value="GatC"/>
</dbReference>
<reference evidence="1 2" key="1">
    <citation type="submission" date="2017-09" db="EMBL/GenBank/DDBJ databases">
        <title>Depth-based differentiation of microbial function through sediment-hosted aquifers and enrichment of novel symbionts in the deep terrestrial subsurface.</title>
        <authorList>
            <person name="Probst A.J."/>
            <person name="Ladd B."/>
            <person name="Jarett J.K."/>
            <person name="Geller-Mcgrath D.E."/>
            <person name="Sieber C.M."/>
            <person name="Emerson J.B."/>
            <person name="Anantharaman K."/>
            <person name="Thomas B.C."/>
            <person name="Malmstrom R."/>
            <person name="Stieglmeier M."/>
            <person name="Klingl A."/>
            <person name="Woyke T."/>
            <person name="Ryan C.M."/>
            <person name="Banfield J.F."/>
        </authorList>
    </citation>
    <scope>NUCLEOTIDE SEQUENCE [LARGE SCALE GENOMIC DNA]</scope>
    <source>
        <strain evidence="1">CG10_big_fil_rev_8_21_14_0_10_32_10</strain>
    </source>
</reference>
<dbReference type="AlphaFoldDB" id="A0A2H0R9Z5"/>
<keyword evidence="1" id="KW-0808">Transferase</keyword>
<organism evidence="1 2">
    <name type="scientific">candidate division WWE3 bacterium CG10_big_fil_rev_8_21_14_0_10_32_10</name>
    <dbReference type="NCBI Taxonomy" id="1975090"/>
    <lineage>
        <taxon>Bacteria</taxon>
        <taxon>Katanobacteria</taxon>
    </lineage>
</organism>
<dbReference type="GO" id="GO:0016740">
    <property type="term" value="F:transferase activity"/>
    <property type="evidence" value="ECO:0007669"/>
    <property type="project" value="UniProtKB-KW"/>
</dbReference>
<accession>A0A2H0R9Z5</accession>
<dbReference type="EMBL" id="PCXU01000027">
    <property type="protein sequence ID" value="PIR43349.1"/>
    <property type="molecule type" value="Genomic_DNA"/>
</dbReference>
<sequence length="96" mass="10923">MDKEIIRKTEKLAKLDLREERFEKISRNLQDILEYIKLLEKLDASSYSSIYNASGLKNISVADEPDLNNVLSQKQAVLNAVKESNGYIVVPRVIKG</sequence>
<dbReference type="InterPro" id="IPR036113">
    <property type="entry name" value="Asp/Glu-ADT_sf_sub_c"/>
</dbReference>
<proteinExistence type="predicted"/>
<evidence type="ECO:0000313" key="1">
    <source>
        <dbReference type="EMBL" id="PIR43349.1"/>
    </source>
</evidence>
<dbReference type="Proteomes" id="UP000230214">
    <property type="component" value="Unassembled WGS sequence"/>
</dbReference>
<comment type="caution">
    <text evidence="1">The sequence shown here is derived from an EMBL/GenBank/DDBJ whole genome shotgun (WGS) entry which is preliminary data.</text>
</comment>
<dbReference type="GO" id="GO:0006450">
    <property type="term" value="P:regulation of translational fidelity"/>
    <property type="evidence" value="ECO:0007669"/>
    <property type="project" value="InterPro"/>
</dbReference>
<evidence type="ECO:0000313" key="2">
    <source>
        <dbReference type="Proteomes" id="UP000230214"/>
    </source>
</evidence>